<dbReference type="AlphaFoldDB" id="A0AAQ4FBL0"/>
<dbReference type="EMBL" id="JARKHS020004794">
    <property type="protein sequence ID" value="KAK8784162.1"/>
    <property type="molecule type" value="Genomic_DNA"/>
</dbReference>
<protein>
    <submittedName>
        <fullName evidence="2">Uncharacterized protein</fullName>
    </submittedName>
</protein>
<sequence length="113" mass="12405">MDLNKLCGPWLICSSDSDEPVQPYAHSIHAPPTPPNAARLMNGSEDELAMPVVGGHCSEVMKAKQPPVLQFRKTAKRQRTDGSFSSKGQRAVKANRNEPYSSSTWIWPLSTSP</sequence>
<evidence type="ECO:0000313" key="3">
    <source>
        <dbReference type="Proteomes" id="UP001321473"/>
    </source>
</evidence>
<comment type="caution">
    <text evidence="2">The sequence shown here is derived from an EMBL/GenBank/DDBJ whole genome shotgun (WGS) entry which is preliminary data.</text>
</comment>
<gene>
    <name evidence="2" type="ORF">V5799_009473</name>
</gene>
<feature type="region of interest" description="Disordered" evidence="1">
    <location>
        <begin position="73"/>
        <end position="98"/>
    </location>
</feature>
<organism evidence="2 3">
    <name type="scientific">Amblyomma americanum</name>
    <name type="common">Lone star tick</name>
    <dbReference type="NCBI Taxonomy" id="6943"/>
    <lineage>
        <taxon>Eukaryota</taxon>
        <taxon>Metazoa</taxon>
        <taxon>Ecdysozoa</taxon>
        <taxon>Arthropoda</taxon>
        <taxon>Chelicerata</taxon>
        <taxon>Arachnida</taxon>
        <taxon>Acari</taxon>
        <taxon>Parasitiformes</taxon>
        <taxon>Ixodida</taxon>
        <taxon>Ixodoidea</taxon>
        <taxon>Ixodidae</taxon>
        <taxon>Amblyomminae</taxon>
        <taxon>Amblyomma</taxon>
    </lineage>
</organism>
<name>A0AAQ4FBL0_AMBAM</name>
<evidence type="ECO:0000313" key="2">
    <source>
        <dbReference type="EMBL" id="KAK8784162.1"/>
    </source>
</evidence>
<proteinExistence type="predicted"/>
<keyword evidence="3" id="KW-1185">Reference proteome</keyword>
<accession>A0AAQ4FBL0</accession>
<evidence type="ECO:0000256" key="1">
    <source>
        <dbReference type="SAM" id="MobiDB-lite"/>
    </source>
</evidence>
<reference evidence="2 3" key="1">
    <citation type="journal article" date="2023" name="Arcadia Sci">
        <title>De novo assembly of a long-read Amblyomma americanum tick genome.</title>
        <authorList>
            <person name="Chou S."/>
            <person name="Poskanzer K.E."/>
            <person name="Rollins M."/>
            <person name="Thuy-Boun P.S."/>
        </authorList>
    </citation>
    <scope>NUCLEOTIDE SEQUENCE [LARGE SCALE GENOMIC DNA]</scope>
    <source>
        <strain evidence="2">F_SG_1</strain>
        <tissue evidence="2">Salivary glands</tissue>
    </source>
</reference>
<dbReference type="Proteomes" id="UP001321473">
    <property type="component" value="Unassembled WGS sequence"/>
</dbReference>